<dbReference type="GO" id="GO:0004312">
    <property type="term" value="F:fatty acid synthase activity"/>
    <property type="evidence" value="ECO:0007669"/>
    <property type="project" value="TreeGrafter"/>
</dbReference>
<feature type="region of interest" description="C-terminal hotdog fold" evidence="49">
    <location>
        <begin position="992"/>
        <end position="1121"/>
    </location>
</feature>
<dbReference type="Pfam" id="PF00975">
    <property type="entry name" value="Thioesterase"/>
    <property type="match status" value="1"/>
</dbReference>
<evidence type="ECO:0000256" key="20">
    <source>
        <dbReference type="ARBA" id="ARBA00047394"/>
    </source>
</evidence>
<dbReference type="SUPFAM" id="SSF51735">
    <property type="entry name" value="NAD(P)-binding Rossmann-fold domains"/>
    <property type="match status" value="2"/>
</dbReference>
<reference evidence="54" key="1">
    <citation type="submission" date="2020-03" db="EMBL/GenBank/DDBJ databases">
        <title>Relaxed selection underlies rapid genomic changes in the transitions from sociality to social parasitism in ants.</title>
        <authorList>
            <person name="Bi X."/>
        </authorList>
    </citation>
    <scope>NUCLEOTIDE SEQUENCE</scope>
    <source>
        <strain evidence="54">BGI-DK2014a</strain>
        <tissue evidence="54">Whole body</tissue>
    </source>
</reference>
<dbReference type="Pfam" id="PF16197">
    <property type="entry name" value="KAsynt_C_assoc"/>
    <property type="match status" value="1"/>
</dbReference>
<evidence type="ECO:0000256" key="1">
    <source>
        <dbReference type="ARBA" id="ARBA00005189"/>
    </source>
</evidence>
<evidence type="ECO:0000256" key="7">
    <source>
        <dbReference type="ARBA" id="ARBA00022990"/>
    </source>
</evidence>
<comment type="catalytic activity">
    <reaction evidence="37">
        <text>holo-[ACP] + acetyl-CoA = acetyl-[ACP] + CoA</text>
        <dbReference type="Rhea" id="RHEA:41788"/>
        <dbReference type="Rhea" id="RHEA-COMP:9621"/>
        <dbReference type="Rhea" id="RHEA-COMP:9685"/>
        <dbReference type="ChEBI" id="CHEBI:57287"/>
        <dbReference type="ChEBI" id="CHEBI:57288"/>
        <dbReference type="ChEBI" id="CHEBI:64479"/>
        <dbReference type="ChEBI" id="CHEBI:78446"/>
        <dbReference type="EC" id="2.3.1.38"/>
    </reaction>
    <physiologicalReaction direction="left-to-right" evidence="37">
        <dbReference type="Rhea" id="RHEA:41789"/>
    </physiologicalReaction>
</comment>
<comment type="catalytic activity">
    <reaction evidence="38">
        <text>hexadecanoyl-[ACP] + H2O = hexadecanoate + holo-[ACP] + H(+)</text>
        <dbReference type="Rhea" id="RHEA:41932"/>
        <dbReference type="Rhea" id="RHEA-COMP:9652"/>
        <dbReference type="Rhea" id="RHEA-COMP:9685"/>
        <dbReference type="ChEBI" id="CHEBI:7896"/>
        <dbReference type="ChEBI" id="CHEBI:15377"/>
        <dbReference type="ChEBI" id="CHEBI:15378"/>
        <dbReference type="ChEBI" id="CHEBI:64479"/>
        <dbReference type="ChEBI" id="CHEBI:78483"/>
        <dbReference type="EC" id="3.1.2.14"/>
    </reaction>
    <physiologicalReaction direction="left-to-right" evidence="38">
        <dbReference type="Rhea" id="RHEA:41933"/>
    </physiologicalReaction>
</comment>
<comment type="catalytic activity">
    <reaction evidence="22">
        <text>3-oxodecanoyl-[ACP] + NADPH + H(+) = (3R)-hydroxydecanoyl-[ACP] + NADP(+)</text>
        <dbReference type="Rhea" id="RHEA:41856"/>
        <dbReference type="Rhea" id="RHEA-COMP:9637"/>
        <dbReference type="Rhea" id="RHEA-COMP:9638"/>
        <dbReference type="ChEBI" id="CHEBI:15378"/>
        <dbReference type="ChEBI" id="CHEBI:57783"/>
        <dbReference type="ChEBI" id="CHEBI:58349"/>
        <dbReference type="ChEBI" id="CHEBI:78464"/>
        <dbReference type="ChEBI" id="CHEBI:78466"/>
    </reaction>
    <physiologicalReaction direction="left-to-right" evidence="22">
        <dbReference type="Rhea" id="RHEA:41857"/>
    </physiologicalReaction>
</comment>
<dbReference type="PROSITE" id="PS52019">
    <property type="entry name" value="PKS_MFAS_DH"/>
    <property type="match status" value="1"/>
</dbReference>
<comment type="catalytic activity">
    <reaction evidence="23">
        <text>tetradecanoyl-[ACP] + malonyl-[ACP] + H(+) = 3-oxohexadecanoyl-[ACP] + holo-[ACP] + CO2</text>
        <dbReference type="Rhea" id="RHEA:41900"/>
        <dbReference type="Rhea" id="RHEA-COMP:9623"/>
        <dbReference type="Rhea" id="RHEA-COMP:9648"/>
        <dbReference type="Rhea" id="RHEA-COMP:9649"/>
        <dbReference type="Rhea" id="RHEA-COMP:9685"/>
        <dbReference type="ChEBI" id="CHEBI:15378"/>
        <dbReference type="ChEBI" id="CHEBI:16526"/>
        <dbReference type="ChEBI" id="CHEBI:64479"/>
        <dbReference type="ChEBI" id="CHEBI:78449"/>
        <dbReference type="ChEBI" id="CHEBI:78477"/>
        <dbReference type="ChEBI" id="CHEBI:78478"/>
    </reaction>
    <physiologicalReaction direction="left-to-right" evidence="23">
        <dbReference type="Rhea" id="RHEA:41901"/>
    </physiologicalReaction>
</comment>
<evidence type="ECO:0000256" key="36">
    <source>
        <dbReference type="ARBA" id="ARBA00048650"/>
    </source>
</evidence>
<dbReference type="GO" id="GO:0004313">
    <property type="term" value="F:[acyl-carrier-protein] S-acetyltransferase activity"/>
    <property type="evidence" value="ECO:0007669"/>
    <property type="project" value="UniProtKB-EC"/>
</dbReference>
<evidence type="ECO:0000256" key="16">
    <source>
        <dbReference type="ARBA" id="ARBA00023401"/>
    </source>
</evidence>
<evidence type="ECO:0000256" key="33">
    <source>
        <dbReference type="ARBA" id="ARBA00048420"/>
    </source>
</evidence>
<dbReference type="InterPro" id="IPR011032">
    <property type="entry name" value="GroES-like_sf"/>
</dbReference>
<keyword evidence="4" id="KW-0808">Transferase</keyword>
<comment type="catalytic activity">
    <reaction evidence="36">
        <text>a 2,3-saturated acyl-[ACP] + NADP(+) = a (2E)-enoyl-[ACP] + NADPH + H(+)</text>
        <dbReference type="Rhea" id="RHEA:22564"/>
        <dbReference type="Rhea" id="RHEA-COMP:9925"/>
        <dbReference type="Rhea" id="RHEA-COMP:9926"/>
        <dbReference type="ChEBI" id="CHEBI:15378"/>
        <dbReference type="ChEBI" id="CHEBI:57783"/>
        <dbReference type="ChEBI" id="CHEBI:58349"/>
        <dbReference type="ChEBI" id="CHEBI:78784"/>
        <dbReference type="ChEBI" id="CHEBI:78785"/>
        <dbReference type="EC" id="1.3.1.39"/>
    </reaction>
    <physiologicalReaction direction="right-to-left" evidence="36">
        <dbReference type="Rhea" id="RHEA:22566"/>
    </physiologicalReaction>
</comment>
<sequence>MDGEETYRSWNDIDSGEEIVISGIAGRFPNSDNMNELKENLFNKIDLVRADHKRWEIEHAEFPRRMGTVNNVEKFDADFFELPFDQAHTLTPEARMFLEHSYEAIMDAGINPKQLRGKNTAVITGSSYNETQKHLLFKDIKINQNLYGCQKSATANIVSYCLDLKGPSYNIDAACSSSLYALAFGYQCIMSGKCEDAIIGATNLCLYSIINLHFSRLGVLSPNGICSPFDIAANGYSRSETIAAIYLQKAKNAKRIYAICPHIKLNDDGFKEEGITYPSSQIQCSLLKEFYKEYKLPISCLDYIEAHGTGTKAGDPQEVNAIYNSLCKNRETPLMIGSVKSNLGHSEAASGFNQIAKVIIGFETGFVPPNINYTSPRKDIDALLNGSIRVIQEQMPLKNGYVGINCYGFGGSNAHMLLKWNPKQKINNGAPNDDLPRLVILSGRTEESVKLFLNDIANHPIDVEYIRLLHDIHADNITGHPWRGYIILNSFQQDSIKEIRNYEGVNRPVWFIFSALGSHWPGMGRNLLKFHVFAKAIRKCDDILKPYGISVIDIMTKMEESICENRLNVFLGIVAIQIGLVDLLTSLGITPDYIISHSAGELGCAYADKCLTIEQTILSAYFIGLACADEKIIHSSMAIVNINYEHLKNICPANIEIICYNSENSSVVCGSKESIEEFMKKLQVNNIYVKKINCNIPFHSSYVASAENQLLLSLNKIIPCPKKRSSKWISTSIPRTKWFTSTSNQLSSADYHTQSILNKVLFSQTTELIPSNAVVIEIAPDDVLHYILTSSLPLNVTNLVLTRQTDKNINTILQGIGKLYNCGLQPQVANLYPPVEFPVSRGTPMISPSIRWDHSASWYVSKENQEFINSRGRYVNILLDDEDYEYMSGHVIDGKNLLPATGYLGLVWKTIGMIKGEIHTTIPIVFQDVKFIRATHLSKNDAVDLYISIQTDGKFEITEGDSVIVTGTVYETLNPEQEMIPTDLLSENSDEDESMTARDVYKEMKLRGYQYKGLFRGLKSASISGTQGHIAWKNNWESFMDNMLQMIIIGYDTRELCVPTSIQKLVINPMLHASKLQEAEVTIDMDKLLQVRVYKKLGTIKAGGIEIRGLKATQISRRKLTQDAVIEEHTFVAHCDRANISLNEAIRLSAQLVLEDHQIIKVQAVELVEDVDDIELEHLSSSLLLEAFHDIPMIQMNVILLTSSNRFKPEDLPQNFSIQDFEKSSSNDKASIVAGFNLLTKQHASLKRLLPFLKKNGYLLTREKCDLTDYKKHLQQYELNVILEKRTDKELIVLLKKKVSIKERTVVYISNDNFNWLENLKSLLSDENNLDSNSRIIIVGEKNFECGLLGFINCLKKEPGSELVRSVLIQDEKAPKFSLQDPFYLEQLQKDMTINVLRPDKTWGSYRHLKLPQPEPKPVLTGHVCQMVRGDLNSFRWIENNLSVASRREDLVHVVYSSLNFKDVMLATGKLTFNETILQRKRLFQYFPLGLEYVGFNADGQRIMGLRHTNCIANVIDKAEDLCWYIPDAWTFEEAATVPCVYGTVYLAFYIYGKIKKGDKVLIHSGAGGIGQAAIHLALKEGCEIFTTVGTSDKRDFIRKIFPTILDEHIGNSRDTSFEQMIMQQTKGRGVDIVLNSLAEEKLIASVRCLAQNGRFLEIGKFDLISNNPLDMSTFQKGISFYGITLENMMIKNRDSERKRLMVTLLENGLSDGTIKPIQAKIFPKANIEEGFKYMASGKHIGKIIINIHEKDEPLDKHILAYRRYYCLKDRSYIILGGLGGFGLELIDWLIFRDARNIVLISRNGIKNGYQRMKIRLWKSYGVNVLIIKNIDVADLKDCEYLLRTAEKEAPVDAIFNLGVVLRDGILKNQTAESFAESFQSKARATQMLDKLSRKICLNLRHFVVFSSVSCGRGNAGQTNYGMANSIMERICEKRAEEGLPGLAIQWGTVGDVGLVADMQEDDKELIIGGTLQQKISCCLDELDKFLLQSRPIVSSMVVAEKKMKSQGSLIETIADILNISNIKLVSPNSSLAELGMDSMMAVEIKQILEREFDIFVTAQEMRNLTFAKLTKMSVPIINDNDKDNDKDNDNDNDNVDDEKKLNKETLNVITFFIGVALRDEDFVSPIEFLTNKQNTTTEVLLIPGINGCDSIFKTIIPYIKFSTSWLHYNTNNMDCTNTIMETINRFTNHILSKLTDGKDFIIVGYSFGSFIAIEVARRLEAMNFKGRLVLIDGAPEFFQTIFQILEFNFDETNFQIEILTNILEVYSAGSSQKILMELKKCESWDERFNIFAKQFSVICTYLSLSNLKALCITLYKHISAFREYDFSTLPIKSPITLIKGTSSFKTPMITEDYGLHKVTQGVVKVHCIEGNHVTVMKNKKVTAAINGEFPFTI</sequence>
<dbReference type="SUPFAM" id="SSF47336">
    <property type="entry name" value="ACP-like"/>
    <property type="match status" value="1"/>
</dbReference>
<evidence type="ECO:0000313" key="54">
    <source>
        <dbReference type="EMBL" id="KAG5338340.1"/>
    </source>
</evidence>
<evidence type="ECO:0000256" key="46">
    <source>
        <dbReference type="ARBA" id="ARBA00049449"/>
    </source>
</evidence>
<comment type="catalytic activity">
    <reaction evidence="27">
        <text>(2E)-hexenoyl-[ACP] + NADPH + H(+) = hexanoyl-[ACP] + NADP(+)</text>
        <dbReference type="Rhea" id="RHEA:41832"/>
        <dbReference type="Rhea" id="RHEA-COMP:9631"/>
        <dbReference type="Rhea" id="RHEA-COMP:9632"/>
        <dbReference type="ChEBI" id="CHEBI:15378"/>
        <dbReference type="ChEBI" id="CHEBI:57783"/>
        <dbReference type="ChEBI" id="CHEBI:58349"/>
        <dbReference type="ChEBI" id="CHEBI:78458"/>
        <dbReference type="ChEBI" id="CHEBI:78459"/>
    </reaction>
    <physiologicalReaction direction="left-to-right" evidence="27">
        <dbReference type="Rhea" id="RHEA:41833"/>
    </physiologicalReaction>
</comment>
<evidence type="ECO:0000256" key="48">
    <source>
        <dbReference type="ARBA" id="ARBA00049533"/>
    </source>
</evidence>
<dbReference type="PANTHER" id="PTHR43775:SF23">
    <property type="entry name" value="FATTY ACID SYNTHASE 3"/>
    <property type="match status" value="1"/>
</dbReference>
<comment type="catalytic activity">
    <reaction evidence="34">
        <text>a fatty acyl-[ACP] + malonyl-[ACP] + H(+) = a 3-oxoacyl-[ACP] + holo-[ACP] + CO2</text>
        <dbReference type="Rhea" id="RHEA:22836"/>
        <dbReference type="Rhea" id="RHEA-COMP:9623"/>
        <dbReference type="Rhea" id="RHEA-COMP:9685"/>
        <dbReference type="Rhea" id="RHEA-COMP:9916"/>
        <dbReference type="Rhea" id="RHEA-COMP:14125"/>
        <dbReference type="ChEBI" id="CHEBI:15378"/>
        <dbReference type="ChEBI" id="CHEBI:16526"/>
        <dbReference type="ChEBI" id="CHEBI:64479"/>
        <dbReference type="ChEBI" id="CHEBI:78449"/>
        <dbReference type="ChEBI" id="CHEBI:78776"/>
        <dbReference type="ChEBI" id="CHEBI:138651"/>
        <dbReference type="EC" id="2.3.1.41"/>
    </reaction>
    <physiologicalReaction direction="left-to-right" evidence="34">
        <dbReference type="Rhea" id="RHEA:22837"/>
    </physiologicalReaction>
</comment>
<dbReference type="Proteomes" id="UP000669903">
    <property type="component" value="Unassembled WGS sequence"/>
</dbReference>
<comment type="catalytic activity">
    <reaction evidence="33">
        <text>(2E)-octenoyl-[ACP] + NADPH + H(+) = octanoyl-[ACP] + NADP(+)</text>
        <dbReference type="Rhea" id="RHEA:41848"/>
        <dbReference type="Rhea" id="RHEA-COMP:9635"/>
        <dbReference type="Rhea" id="RHEA-COMP:9636"/>
        <dbReference type="ChEBI" id="CHEBI:15378"/>
        <dbReference type="ChEBI" id="CHEBI:57783"/>
        <dbReference type="ChEBI" id="CHEBI:58349"/>
        <dbReference type="ChEBI" id="CHEBI:78462"/>
        <dbReference type="ChEBI" id="CHEBI:78463"/>
    </reaction>
    <physiologicalReaction direction="left-to-right" evidence="33">
        <dbReference type="Rhea" id="RHEA:41849"/>
    </physiologicalReaction>
</comment>
<comment type="catalytic activity">
    <reaction evidence="19">
        <text>3-oxooctadecanoyl-[ACP] + NADPH + H(+) = (3R)-hydroxyoctadecanoyl-[ACP] + NADP(+)</text>
        <dbReference type="Rhea" id="RHEA:41920"/>
        <dbReference type="Rhea" id="RHEA-COMP:9653"/>
        <dbReference type="Rhea" id="RHEA-COMP:9654"/>
        <dbReference type="ChEBI" id="CHEBI:15378"/>
        <dbReference type="ChEBI" id="CHEBI:57783"/>
        <dbReference type="ChEBI" id="CHEBI:58349"/>
        <dbReference type="ChEBI" id="CHEBI:78487"/>
        <dbReference type="ChEBI" id="CHEBI:78488"/>
    </reaction>
    <physiologicalReaction direction="left-to-right" evidence="19">
        <dbReference type="Rhea" id="RHEA:41921"/>
    </physiologicalReaction>
</comment>
<dbReference type="InterPro" id="IPR032821">
    <property type="entry name" value="PKS_assoc"/>
</dbReference>
<dbReference type="PROSITE" id="PS00606">
    <property type="entry name" value="KS3_1"/>
    <property type="match status" value="1"/>
</dbReference>
<evidence type="ECO:0000256" key="8">
    <source>
        <dbReference type="ARBA" id="ARBA00023268"/>
    </source>
</evidence>
<dbReference type="Gene3D" id="3.90.180.10">
    <property type="entry name" value="Medium-chain alcohol dehydrogenases, catalytic domain"/>
    <property type="match status" value="1"/>
</dbReference>
<comment type="catalytic activity">
    <reaction evidence="13">
        <text>a (3R)-hydroxyacyl-[ACP] = a (2E)-enoyl-[ACP] + H2O</text>
        <dbReference type="Rhea" id="RHEA:13097"/>
        <dbReference type="Rhea" id="RHEA-COMP:9925"/>
        <dbReference type="Rhea" id="RHEA-COMP:9945"/>
        <dbReference type="ChEBI" id="CHEBI:15377"/>
        <dbReference type="ChEBI" id="CHEBI:78784"/>
        <dbReference type="ChEBI" id="CHEBI:78827"/>
        <dbReference type="EC" id="4.2.1.59"/>
    </reaction>
    <physiologicalReaction direction="left-to-right" evidence="13">
        <dbReference type="Rhea" id="RHEA:13098"/>
    </physiologicalReaction>
</comment>
<feature type="domain" description="PKS/mFAS DH" evidence="53">
    <location>
        <begin position="854"/>
        <end position="1121"/>
    </location>
</feature>
<feature type="compositionally biased region" description="Basic and acidic residues" evidence="50">
    <location>
        <begin position="2080"/>
        <end position="2090"/>
    </location>
</feature>
<dbReference type="InterPro" id="IPR050091">
    <property type="entry name" value="PKS_NRPS_Biosynth_Enz"/>
</dbReference>
<dbReference type="InterPro" id="IPR013968">
    <property type="entry name" value="PKS_KR"/>
</dbReference>
<feature type="active site" description="Proton donor; for dehydratase activity" evidence="49">
    <location>
        <position position="1041"/>
    </location>
</feature>
<evidence type="ECO:0000256" key="39">
    <source>
        <dbReference type="ARBA" id="ARBA00048935"/>
    </source>
</evidence>
<dbReference type="Pfam" id="PF00698">
    <property type="entry name" value="Acyl_transf_1"/>
    <property type="match status" value="1"/>
</dbReference>
<comment type="function">
    <text evidence="18">Fatty acid synthetase is a multifunctional enzyme that catalyzes the de novo biosynthesis of long-chain saturated fatty acids starting from acetyl-CoA and malonyl-CoA in the presence of NADPH. This multifunctional protein contains 7 catalytic activities and a site for the binding of the prosthetic group 4'-phosphopantetheine of the acyl carrier protein ([ACP]) domain.</text>
</comment>
<comment type="pathway">
    <text evidence="1">Lipid metabolism.</text>
</comment>
<dbReference type="SUPFAM" id="SSF50129">
    <property type="entry name" value="GroES-like"/>
    <property type="match status" value="1"/>
</dbReference>
<evidence type="ECO:0000256" key="37">
    <source>
        <dbReference type="ARBA" id="ARBA00048691"/>
    </source>
</evidence>
<evidence type="ECO:0000256" key="6">
    <source>
        <dbReference type="ARBA" id="ARBA00022898"/>
    </source>
</evidence>
<dbReference type="InterPro" id="IPR049900">
    <property type="entry name" value="PKS_mFAS_DH"/>
</dbReference>
<evidence type="ECO:0000256" key="27">
    <source>
        <dbReference type="ARBA" id="ARBA00047897"/>
    </source>
</evidence>
<evidence type="ECO:0000256" key="4">
    <source>
        <dbReference type="ARBA" id="ARBA00022679"/>
    </source>
</evidence>
<dbReference type="Gene3D" id="3.30.70.3290">
    <property type="match status" value="1"/>
</dbReference>
<dbReference type="InterPro" id="IPR016035">
    <property type="entry name" value="Acyl_Trfase/lysoPLipase"/>
</dbReference>
<evidence type="ECO:0000256" key="26">
    <source>
        <dbReference type="ARBA" id="ARBA00047810"/>
    </source>
</evidence>
<evidence type="ECO:0000256" key="38">
    <source>
        <dbReference type="ARBA" id="ARBA00048704"/>
    </source>
</evidence>
<evidence type="ECO:0000256" key="21">
    <source>
        <dbReference type="ARBA" id="ARBA00047400"/>
    </source>
</evidence>
<accession>A0A836GE42</accession>
<comment type="catalytic activity">
    <reaction evidence="17">
        <text>(3R)-hydroxybutanoyl-[ACP] = (2E)-butenoyl-[ACP] + H2O</text>
        <dbReference type="Rhea" id="RHEA:41808"/>
        <dbReference type="Rhea" id="RHEA-COMP:9626"/>
        <dbReference type="Rhea" id="RHEA-COMP:9627"/>
        <dbReference type="ChEBI" id="CHEBI:15377"/>
        <dbReference type="ChEBI" id="CHEBI:78451"/>
        <dbReference type="ChEBI" id="CHEBI:78453"/>
    </reaction>
    <physiologicalReaction direction="left-to-right" evidence="17">
        <dbReference type="Rhea" id="RHEA:41809"/>
    </physiologicalReaction>
</comment>
<evidence type="ECO:0000256" key="18">
    <source>
        <dbReference type="ARBA" id="ARBA00023442"/>
    </source>
</evidence>
<comment type="catalytic activity">
    <reaction evidence="47">
        <text>(2E)-decenoyl-[ACP] + NADPH + H(+) = decanoyl-[ACP] + NADP(+)</text>
        <dbReference type="Rhea" id="RHEA:41864"/>
        <dbReference type="Rhea" id="RHEA-COMP:9639"/>
        <dbReference type="Rhea" id="RHEA-COMP:9640"/>
        <dbReference type="ChEBI" id="CHEBI:15378"/>
        <dbReference type="ChEBI" id="CHEBI:57783"/>
        <dbReference type="ChEBI" id="CHEBI:58349"/>
        <dbReference type="ChEBI" id="CHEBI:78467"/>
        <dbReference type="ChEBI" id="CHEBI:78468"/>
    </reaction>
    <physiologicalReaction direction="left-to-right" evidence="47">
        <dbReference type="Rhea" id="RHEA:41865"/>
    </physiologicalReaction>
</comment>
<evidence type="ECO:0000256" key="10">
    <source>
        <dbReference type="ARBA" id="ARBA00023351"/>
    </source>
</evidence>
<comment type="catalytic activity">
    <reaction evidence="44">
        <text>3-oxohexadecanoyl-[ACP] + NADPH + H(+) = (3R)-hydroxyhexadecanoyl-[ACP] + NADP(+)</text>
        <dbReference type="Rhea" id="RHEA:41904"/>
        <dbReference type="Rhea" id="RHEA-COMP:9649"/>
        <dbReference type="Rhea" id="RHEA-COMP:9650"/>
        <dbReference type="ChEBI" id="CHEBI:15378"/>
        <dbReference type="ChEBI" id="CHEBI:57783"/>
        <dbReference type="ChEBI" id="CHEBI:58349"/>
        <dbReference type="ChEBI" id="CHEBI:78478"/>
        <dbReference type="ChEBI" id="CHEBI:78480"/>
    </reaction>
    <physiologicalReaction direction="left-to-right" evidence="44">
        <dbReference type="Rhea" id="RHEA:41905"/>
    </physiologicalReaction>
</comment>
<evidence type="ECO:0000256" key="22">
    <source>
        <dbReference type="ARBA" id="ARBA00047440"/>
    </source>
</evidence>
<dbReference type="PROSITE" id="PS50075">
    <property type="entry name" value="CARRIER"/>
    <property type="match status" value="1"/>
</dbReference>
<dbReference type="SUPFAM" id="SSF53474">
    <property type="entry name" value="alpha/beta-Hydrolases"/>
    <property type="match status" value="1"/>
</dbReference>
<dbReference type="InterPro" id="IPR001227">
    <property type="entry name" value="Ac_transferase_dom_sf"/>
</dbReference>
<evidence type="ECO:0000259" key="52">
    <source>
        <dbReference type="PROSITE" id="PS52004"/>
    </source>
</evidence>
<keyword evidence="55" id="KW-1185">Reference proteome</keyword>
<dbReference type="SUPFAM" id="SSF52151">
    <property type="entry name" value="FabD/lysophospholipase-like"/>
    <property type="match status" value="1"/>
</dbReference>
<evidence type="ECO:0000256" key="30">
    <source>
        <dbReference type="ARBA" id="ARBA00048051"/>
    </source>
</evidence>
<dbReference type="InterPro" id="IPR049391">
    <property type="entry name" value="FAS_pseudo-KR"/>
</dbReference>
<evidence type="ECO:0000256" key="32">
    <source>
        <dbReference type="ARBA" id="ARBA00048289"/>
    </source>
</evidence>
<dbReference type="FunFam" id="3.40.50.720:FF:000209">
    <property type="entry name" value="Polyketide synthase Pks12"/>
    <property type="match status" value="1"/>
</dbReference>
<comment type="catalytic activity">
    <reaction evidence="12">
        <text>(3R)-hydroxydecanoyl-[ACP] = (2E)-decenoyl-[ACP] + H2O</text>
        <dbReference type="Rhea" id="RHEA:41860"/>
        <dbReference type="Rhea" id="RHEA-COMP:9638"/>
        <dbReference type="Rhea" id="RHEA-COMP:9639"/>
        <dbReference type="ChEBI" id="CHEBI:15377"/>
        <dbReference type="ChEBI" id="CHEBI:78466"/>
        <dbReference type="ChEBI" id="CHEBI:78467"/>
    </reaction>
    <physiologicalReaction direction="left-to-right" evidence="12">
        <dbReference type="Rhea" id="RHEA:41861"/>
    </physiologicalReaction>
</comment>
<comment type="catalytic activity">
    <reaction evidence="42">
        <text>(2E)-tetradecenoyl-[ACP] + NADPH + H(+) = tetradecanoyl-[ACP] + NADP(+)</text>
        <dbReference type="Rhea" id="RHEA:41896"/>
        <dbReference type="Rhea" id="RHEA-COMP:9647"/>
        <dbReference type="Rhea" id="RHEA-COMP:9648"/>
        <dbReference type="ChEBI" id="CHEBI:15378"/>
        <dbReference type="ChEBI" id="CHEBI:57783"/>
        <dbReference type="ChEBI" id="CHEBI:58349"/>
        <dbReference type="ChEBI" id="CHEBI:78475"/>
        <dbReference type="ChEBI" id="CHEBI:78477"/>
    </reaction>
    <physiologicalReaction direction="left-to-right" evidence="42">
        <dbReference type="Rhea" id="RHEA:41897"/>
    </physiologicalReaction>
</comment>
<feature type="active site" description="Proton acceptor; for dehydratase activity" evidence="49">
    <location>
        <position position="890"/>
    </location>
</feature>
<keyword evidence="3" id="KW-0597">Phosphoprotein</keyword>
<keyword evidence="6" id="KW-0663">Pyridoxal phosphate</keyword>
<keyword evidence="7" id="KW-0007">Acetylation</keyword>
<feature type="region of interest" description="N-terminal hotdog fold" evidence="49">
    <location>
        <begin position="854"/>
        <end position="976"/>
    </location>
</feature>
<evidence type="ECO:0000256" key="19">
    <source>
        <dbReference type="ARBA" id="ARBA00047300"/>
    </source>
</evidence>
<gene>
    <name evidence="54" type="primary">Fasn_0</name>
    <name evidence="54" type="ORF">G6Z76_0001230</name>
</gene>
<comment type="catalytic activity">
    <reaction evidence="41">
        <text>decanoyl-[ACP] + malonyl-[ACP] + H(+) = 3-oxododecanoyl-[ACP] + holo-[ACP] + CO2</text>
        <dbReference type="Rhea" id="RHEA:41868"/>
        <dbReference type="Rhea" id="RHEA-COMP:9623"/>
        <dbReference type="Rhea" id="RHEA-COMP:9640"/>
        <dbReference type="Rhea" id="RHEA-COMP:9641"/>
        <dbReference type="Rhea" id="RHEA-COMP:9685"/>
        <dbReference type="ChEBI" id="CHEBI:15378"/>
        <dbReference type="ChEBI" id="CHEBI:16526"/>
        <dbReference type="ChEBI" id="CHEBI:64479"/>
        <dbReference type="ChEBI" id="CHEBI:78449"/>
        <dbReference type="ChEBI" id="CHEBI:78468"/>
        <dbReference type="ChEBI" id="CHEBI:78469"/>
    </reaction>
    <physiologicalReaction direction="left-to-right" evidence="41">
        <dbReference type="Rhea" id="RHEA:41869"/>
    </physiologicalReaction>
</comment>
<feature type="domain" description="Ketosynthase family 3 (KS3)" evidence="52">
    <location>
        <begin position="16"/>
        <end position="420"/>
    </location>
</feature>
<evidence type="ECO:0000256" key="14">
    <source>
        <dbReference type="ARBA" id="ARBA00023398"/>
    </source>
</evidence>
<evidence type="ECO:0000256" key="24">
    <source>
        <dbReference type="ARBA" id="ARBA00047500"/>
    </source>
</evidence>
<dbReference type="InterPro" id="IPR014031">
    <property type="entry name" value="Ketoacyl_synth_C"/>
</dbReference>
<dbReference type="SMART" id="SM00827">
    <property type="entry name" value="PKS_AT"/>
    <property type="match status" value="1"/>
</dbReference>
<evidence type="ECO:0000256" key="5">
    <source>
        <dbReference type="ARBA" id="ARBA00022799"/>
    </source>
</evidence>
<dbReference type="InterPro" id="IPR020841">
    <property type="entry name" value="PKS_Beta-ketoAc_synthase_dom"/>
</dbReference>
<dbReference type="InterPro" id="IPR036736">
    <property type="entry name" value="ACP-like_sf"/>
</dbReference>
<organism evidence="54 55">
    <name type="scientific">Acromyrmex charruanus</name>
    <dbReference type="NCBI Taxonomy" id="2715315"/>
    <lineage>
        <taxon>Eukaryota</taxon>
        <taxon>Metazoa</taxon>
        <taxon>Ecdysozoa</taxon>
        <taxon>Arthropoda</taxon>
        <taxon>Hexapoda</taxon>
        <taxon>Insecta</taxon>
        <taxon>Pterygota</taxon>
        <taxon>Neoptera</taxon>
        <taxon>Endopterygota</taxon>
        <taxon>Hymenoptera</taxon>
        <taxon>Apocrita</taxon>
        <taxon>Aculeata</taxon>
        <taxon>Formicoidea</taxon>
        <taxon>Formicidae</taxon>
        <taxon>Myrmicinae</taxon>
        <taxon>Acromyrmex</taxon>
    </lineage>
</organism>
<evidence type="ECO:0000256" key="47">
    <source>
        <dbReference type="ARBA" id="ARBA00049521"/>
    </source>
</evidence>
<dbReference type="CDD" id="cd08954">
    <property type="entry name" value="KR_1_FAS_SDR_x"/>
    <property type="match status" value="1"/>
</dbReference>
<dbReference type="InterPro" id="IPR001031">
    <property type="entry name" value="Thioesterase"/>
</dbReference>
<comment type="caution">
    <text evidence="54">The sequence shown here is derived from an EMBL/GenBank/DDBJ whole genome shotgun (WGS) entry which is preliminary data.</text>
</comment>
<dbReference type="InterPro" id="IPR020843">
    <property type="entry name" value="ER"/>
</dbReference>
<comment type="catalytic activity">
    <reaction evidence="16">
        <text>(3R)-hydroxyhexadecanoyl-[ACP] = (2E)-hexadecenoyl-[ACP] + H2O</text>
        <dbReference type="Rhea" id="RHEA:41908"/>
        <dbReference type="Rhea" id="RHEA-COMP:9650"/>
        <dbReference type="Rhea" id="RHEA-COMP:9651"/>
        <dbReference type="ChEBI" id="CHEBI:15377"/>
        <dbReference type="ChEBI" id="CHEBI:78480"/>
        <dbReference type="ChEBI" id="CHEBI:78481"/>
    </reaction>
    <physiologicalReaction direction="left-to-right" evidence="16">
        <dbReference type="Rhea" id="RHEA:41909"/>
    </physiologicalReaction>
</comment>
<dbReference type="PANTHER" id="PTHR43775">
    <property type="entry name" value="FATTY ACID SYNTHASE"/>
    <property type="match status" value="1"/>
</dbReference>
<dbReference type="Pfam" id="PF02801">
    <property type="entry name" value="Ketoacyl-synt_C"/>
    <property type="match status" value="1"/>
</dbReference>
<dbReference type="SMART" id="SM00822">
    <property type="entry name" value="PKS_KR"/>
    <property type="match status" value="1"/>
</dbReference>
<comment type="catalytic activity">
    <reaction evidence="9">
        <text>(3R)-hydroxyoctanoyl-[ACP] = (2E)-octenoyl-[ACP] + H2O</text>
        <dbReference type="Rhea" id="RHEA:41844"/>
        <dbReference type="Rhea" id="RHEA-COMP:9634"/>
        <dbReference type="Rhea" id="RHEA-COMP:9635"/>
        <dbReference type="ChEBI" id="CHEBI:15377"/>
        <dbReference type="ChEBI" id="CHEBI:78461"/>
        <dbReference type="ChEBI" id="CHEBI:78462"/>
    </reaction>
    <physiologicalReaction direction="left-to-right" evidence="9">
        <dbReference type="Rhea" id="RHEA:41845"/>
    </physiologicalReaction>
</comment>
<dbReference type="Gene3D" id="3.40.50.1820">
    <property type="entry name" value="alpha/beta hydrolase"/>
    <property type="match status" value="1"/>
</dbReference>
<evidence type="ECO:0000256" key="25">
    <source>
        <dbReference type="ARBA" id="ARBA00047578"/>
    </source>
</evidence>
<dbReference type="Gene3D" id="3.40.47.10">
    <property type="match status" value="1"/>
</dbReference>
<evidence type="ECO:0000256" key="3">
    <source>
        <dbReference type="ARBA" id="ARBA00022553"/>
    </source>
</evidence>
<dbReference type="Gene3D" id="3.40.50.720">
    <property type="entry name" value="NAD(P)-binding Rossmann-like Domain"/>
    <property type="match status" value="1"/>
</dbReference>
<evidence type="ECO:0000256" key="49">
    <source>
        <dbReference type="PROSITE-ProRule" id="PRU01363"/>
    </source>
</evidence>
<evidence type="ECO:0000256" key="28">
    <source>
        <dbReference type="ARBA" id="ARBA00047953"/>
    </source>
</evidence>
<comment type="catalytic activity">
    <reaction evidence="39">
        <text>3-oxotetradecanoyl-[ACP] + NADPH + H(+) = (3R)-hydroxytetradecanoyl-[ACP] + NADP(+)</text>
        <dbReference type="Rhea" id="RHEA:41888"/>
        <dbReference type="Rhea" id="RHEA-COMP:9645"/>
        <dbReference type="Rhea" id="RHEA-COMP:9646"/>
        <dbReference type="ChEBI" id="CHEBI:15378"/>
        <dbReference type="ChEBI" id="CHEBI:57783"/>
        <dbReference type="ChEBI" id="CHEBI:58349"/>
        <dbReference type="ChEBI" id="CHEBI:78473"/>
        <dbReference type="ChEBI" id="CHEBI:78474"/>
    </reaction>
    <physiologicalReaction direction="left-to-right" evidence="39">
        <dbReference type="Rhea" id="RHEA:41889"/>
    </physiologicalReaction>
</comment>
<dbReference type="Gene3D" id="3.40.366.10">
    <property type="entry name" value="Malonyl-Coenzyme A Acyl Carrier Protein, domain 2"/>
    <property type="match status" value="1"/>
</dbReference>
<evidence type="ECO:0000256" key="43">
    <source>
        <dbReference type="ARBA" id="ARBA00049263"/>
    </source>
</evidence>
<evidence type="ECO:0000256" key="35">
    <source>
        <dbReference type="ARBA" id="ARBA00048571"/>
    </source>
</evidence>
<evidence type="ECO:0000256" key="31">
    <source>
        <dbReference type="ARBA" id="ARBA00048281"/>
    </source>
</evidence>
<feature type="domain" description="Carrier" evidence="51">
    <location>
        <begin position="2001"/>
        <end position="2081"/>
    </location>
</feature>
<dbReference type="CDD" id="cd05195">
    <property type="entry name" value="enoyl_red"/>
    <property type="match status" value="1"/>
</dbReference>
<dbReference type="InterPro" id="IPR036291">
    <property type="entry name" value="NAD(P)-bd_dom_sf"/>
</dbReference>
<evidence type="ECO:0000256" key="13">
    <source>
        <dbReference type="ARBA" id="ARBA00023394"/>
    </source>
</evidence>
<dbReference type="SUPFAM" id="SSF53901">
    <property type="entry name" value="Thiolase-like"/>
    <property type="match status" value="1"/>
</dbReference>
<dbReference type="Pfam" id="PF21149">
    <property type="entry name" value="FAS_pseudo-KR"/>
    <property type="match status" value="1"/>
</dbReference>
<dbReference type="GO" id="GO:0006633">
    <property type="term" value="P:fatty acid biosynthetic process"/>
    <property type="evidence" value="ECO:0007669"/>
    <property type="project" value="InterPro"/>
</dbReference>
<dbReference type="SMART" id="SM00823">
    <property type="entry name" value="PKS_PP"/>
    <property type="match status" value="1"/>
</dbReference>
<feature type="non-terminal residue" evidence="54">
    <location>
        <position position="1"/>
    </location>
</feature>
<comment type="catalytic activity">
    <reaction evidence="43">
        <text>3-oxododecanoyl-[ACP] + NADPH + H(+) = (3R)-hydroxydodecanoyl-[ACP] + NADP(+)</text>
        <dbReference type="Rhea" id="RHEA:41872"/>
        <dbReference type="Rhea" id="RHEA-COMP:9641"/>
        <dbReference type="Rhea" id="RHEA-COMP:9642"/>
        <dbReference type="ChEBI" id="CHEBI:15378"/>
        <dbReference type="ChEBI" id="CHEBI:57783"/>
        <dbReference type="ChEBI" id="CHEBI:58349"/>
        <dbReference type="ChEBI" id="CHEBI:78469"/>
        <dbReference type="ChEBI" id="CHEBI:78470"/>
    </reaction>
    <physiologicalReaction direction="left-to-right" evidence="43">
        <dbReference type="Rhea" id="RHEA:41873"/>
    </physiologicalReaction>
</comment>
<feature type="region of interest" description="Disordered" evidence="50">
    <location>
        <begin position="2079"/>
        <end position="2099"/>
    </location>
</feature>
<comment type="catalytic activity">
    <reaction evidence="24">
        <text>(2E)-butenoyl-[ACP] + NADPH + H(+) = butanoyl-[ACP] + NADP(+)</text>
        <dbReference type="Rhea" id="RHEA:41812"/>
        <dbReference type="Rhea" id="RHEA-COMP:9627"/>
        <dbReference type="Rhea" id="RHEA-COMP:9628"/>
        <dbReference type="ChEBI" id="CHEBI:15378"/>
        <dbReference type="ChEBI" id="CHEBI:57783"/>
        <dbReference type="ChEBI" id="CHEBI:58349"/>
        <dbReference type="ChEBI" id="CHEBI:78453"/>
        <dbReference type="ChEBI" id="CHEBI:78454"/>
    </reaction>
    <physiologicalReaction direction="left-to-right" evidence="24">
        <dbReference type="Rhea" id="RHEA:41813"/>
    </physiologicalReaction>
</comment>
<evidence type="ECO:0000256" key="40">
    <source>
        <dbReference type="ARBA" id="ARBA00049019"/>
    </source>
</evidence>
<dbReference type="GO" id="GO:0004315">
    <property type="term" value="F:3-oxoacyl-[acyl-carrier-protein] synthase activity"/>
    <property type="evidence" value="ECO:0007669"/>
    <property type="project" value="UniProtKB-EC"/>
</dbReference>
<dbReference type="SMART" id="SM00825">
    <property type="entry name" value="PKS_KS"/>
    <property type="match status" value="1"/>
</dbReference>
<comment type="catalytic activity">
    <reaction evidence="14">
        <text>(3R)-hydroxytetradecanoyl-[ACP] = (2E)-tetradecenoyl-[ACP] + H2O</text>
        <dbReference type="Rhea" id="RHEA:41892"/>
        <dbReference type="Rhea" id="RHEA-COMP:9646"/>
        <dbReference type="Rhea" id="RHEA-COMP:9647"/>
        <dbReference type="ChEBI" id="CHEBI:15377"/>
        <dbReference type="ChEBI" id="CHEBI:78474"/>
        <dbReference type="ChEBI" id="CHEBI:78475"/>
    </reaction>
    <physiologicalReaction direction="left-to-right" evidence="14">
        <dbReference type="Rhea" id="RHEA:41893"/>
    </physiologicalReaction>
</comment>
<comment type="catalytic activity">
    <reaction evidence="10">
        <text>(3R)-hydroxydodecanoyl-[ACP] = (2E)-dodecenoyl-[ACP] + H2O</text>
        <dbReference type="Rhea" id="RHEA:41876"/>
        <dbReference type="Rhea" id="RHEA-COMP:9642"/>
        <dbReference type="Rhea" id="RHEA-COMP:9643"/>
        <dbReference type="ChEBI" id="CHEBI:15377"/>
        <dbReference type="ChEBI" id="CHEBI:78470"/>
        <dbReference type="ChEBI" id="CHEBI:78472"/>
    </reaction>
    <physiologicalReaction direction="left-to-right" evidence="10">
        <dbReference type="Rhea" id="RHEA:41877"/>
    </physiologicalReaction>
</comment>
<evidence type="ECO:0000256" key="29">
    <source>
        <dbReference type="ARBA" id="ARBA00047961"/>
    </source>
</evidence>
<dbReference type="Pfam" id="PF00550">
    <property type="entry name" value="PP-binding"/>
    <property type="match status" value="1"/>
</dbReference>
<evidence type="ECO:0000256" key="50">
    <source>
        <dbReference type="SAM" id="MobiDB-lite"/>
    </source>
</evidence>
<comment type="catalytic activity">
    <reaction evidence="15">
        <text>(3R)-hydroxyoctadecanoyl-[ACP] = (2E)-octadecenoyl-[ACP] + H2O</text>
        <dbReference type="Rhea" id="RHEA:41924"/>
        <dbReference type="Rhea" id="RHEA-COMP:9654"/>
        <dbReference type="Rhea" id="RHEA-COMP:9655"/>
        <dbReference type="ChEBI" id="CHEBI:15377"/>
        <dbReference type="ChEBI" id="CHEBI:78488"/>
        <dbReference type="ChEBI" id="CHEBI:78489"/>
    </reaction>
    <physiologicalReaction direction="left-to-right" evidence="15">
        <dbReference type="Rhea" id="RHEA:41925"/>
    </physiologicalReaction>
</comment>
<evidence type="ECO:0000259" key="51">
    <source>
        <dbReference type="PROSITE" id="PS50075"/>
    </source>
</evidence>
<comment type="catalytic activity">
    <reaction evidence="35">
        <text>3-oxohexanoyl-[ACP] + NADPH + H(+) = (3R)-hydroxyhexanoyl-[ACP] + NADP(+)</text>
        <dbReference type="Rhea" id="RHEA:41824"/>
        <dbReference type="Rhea" id="RHEA-COMP:9629"/>
        <dbReference type="Rhea" id="RHEA-COMP:9630"/>
        <dbReference type="ChEBI" id="CHEBI:15378"/>
        <dbReference type="ChEBI" id="CHEBI:57783"/>
        <dbReference type="ChEBI" id="CHEBI:58349"/>
        <dbReference type="ChEBI" id="CHEBI:78456"/>
        <dbReference type="ChEBI" id="CHEBI:78457"/>
    </reaction>
    <physiologicalReaction direction="left-to-right" evidence="35">
        <dbReference type="Rhea" id="RHEA:41825"/>
    </physiologicalReaction>
</comment>
<dbReference type="GO" id="GO:0141148">
    <property type="term" value="F:enoyl-[acyl-carrier-protein] reductase (NADPH) activity"/>
    <property type="evidence" value="ECO:0007669"/>
    <property type="project" value="UniProtKB-EC"/>
</dbReference>
<dbReference type="PROSITE" id="PS52004">
    <property type="entry name" value="KS3_2"/>
    <property type="match status" value="1"/>
</dbReference>
<comment type="catalytic activity">
    <reaction evidence="25">
        <text>dodecanoyl-[ACP] + malonyl-[ACP] + H(+) = 3-oxotetradecanoyl-[ACP] + holo-[ACP] + CO2</text>
        <dbReference type="Rhea" id="RHEA:41884"/>
        <dbReference type="Rhea" id="RHEA-COMP:9623"/>
        <dbReference type="Rhea" id="RHEA-COMP:9644"/>
        <dbReference type="Rhea" id="RHEA-COMP:9645"/>
        <dbReference type="Rhea" id="RHEA-COMP:9685"/>
        <dbReference type="ChEBI" id="CHEBI:15378"/>
        <dbReference type="ChEBI" id="CHEBI:16526"/>
        <dbReference type="ChEBI" id="CHEBI:64479"/>
        <dbReference type="ChEBI" id="CHEBI:65264"/>
        <dbReference type="ChEBI" id="CHEBI:78449"/>
        <dbReference type="ChEBI" id="CHEBI:78473"/>
    </reaction>
    <physiologicalReaction direction="left-to-right" evidence="25">
        <dbReference type="Rhea" id="RHEA:41885"/>
    </physiologicalReaction>
</comment>
<dbReference type="InterPro" id="IPR016039">
    <property type="entry name" value="Thiolase-like"/>
</dbReference>
<dbReference type="GO" id="GO:0004316">
    <property type="term" value="F:3-oxoacyl-[acyl-carrier-protein] reductase (NADPH) activity"/>
    <property type="evidence" value="ECO:0007669"/>
    <property type="project" value="UniProtKB-EC"/>
</dbReference>
<evidence type="ECO:0000256" key="15">
    <source>
        <dbReference type="ARBA" id="ARBA00023399"/>
    </source>
</evidence>
<keyword evidence="2" id="KW-0596">Phosphopantetheine</keyword>
<comment type="catalytic activity">
    <reaction evidence="26">
        <text>(2E)-hexadecenoyl-[ACP] + NADPH + H(+) = hexadecanoyl-[ACP] + NADP(+)</text>
        <dbReference type="Rhea" id="RHEA:41912"/>
        <dbReference type="Rhea" id="RHEA-COMP:9651"/>
        <dbReference type="Rhea" id="RHEA-COMP:9652"/>
        <dbReference type="ChEBI" id="CHEBI:15378"/>
        <dbReference type="ChEBI" id="CHEBI:57783"/>
        <dbReference type="ChEBI" id="CHEBI:58349"/>
        <dbReference type="ChEBI" id="CHEBI:78481"/>
        <dbReference type="ChEBI" id="CHEBI:78483"/>
    </reaction>
    <physiologicalReaction direction="left-to-right" evidence="26">
        <dbReference type="Rhea" id="RHEA:41913"/>
    </physiologicalReaction>
</comment>
<keyword evidence="8" id="KW-0511">Multifunctional enzyme</keyword>
<dbReference type="InterPro" id="IPR020806">
    <property type="entry name" value="PKS_PP-bd"/>
</dbReference>
<comment type="catalytic activity">
    <reaction evidence="45">
        <text>3-oxooctanoyl-[ACP] + NADPH + H(+) = (3R)-hydroxyoctanoyl-[ACP] + NADP(+)</text>
        <dbReference type="Rhea" id="RHEA:41840"/>
        <dbReference type="Rhea" id="RHEA-COMP:9633"/>
        <dbReference type="Rhea" id="RHEA-COMP:9634"/>
        <dbReference type="ChEBI" id="CHEBI:15378"/>
        <dbReference type="ChEBI" id="CHEBI:57783"/>
        <dbReference type="ChEBI" id="CHEBI:58349"/>
        <dbReference type="ChEBI" id="CHEBI:78460"/>
        <dbReference type="ChEBI" id="CHEBI:78461"/>
    </reaction>
    <physiologicalReaction direction="left-to-right" evidence="45">
        <dbReference type="Rhea" id="RHEA:41841"/>
    </physiologicalReaction>
</comment>
<comment type="catalytic activity">
    <reaction evidence="20">
        <text>hexanoyl-[ACP] + malonyl-[ACP] + H(+) = 3-oxooctanoyl-[ACP] + holo-[ACP] + CO2</text>
        <dbReference type="Rhea" id="RHEA:41836"/>
        <dbReference type="Rhea" id="RHEA-COMP:9623"/>
        <dbReference type="Rhea" id="RHEA-COMP:9632"/>
        <dbReference type="Rhea" id="RHEA-COMP:9633"/>
        <dbReference type="Rhea" id="RHEA-COMP:9685"/>
        <dbReference type="ChEBI" id="CHEBI:15378"/>
        <dbReference type="ChEBI" id="CHEBI:16526"/>
        <dbReference type="ChEBI" id="CHEBI:64479"/>
        <dbReference type="ChEBI" id="CHEBI:78449"/>
        <dbReference type="ChEBI" id="CHEBI:78459"/>
        <dbReference type="ChEBI" id="CHEBI:78460"/>
    </reaction>
    <physiologicalReaction direction="left-to-right" evidence="20">
        <dbReference type="Rhea" id="RHEA:41837"/>
    </physiologicalReaction>
</comment>
<evidence type="ECO:0000259" key="53">
    <source>
        <dbReference type="PROSITE" id="PS52019"/>
    </source>
</evidence>
<dbReference type="InterPro" id="IPR042104">
    <property type="entry name" value="PKS_dehydratase_sf"/>
</dbReference>
<evidence type="ECO:0000256" key="12">
    <source>
        <dbReference type="ARBA" id="ARBA00023388"/>
    </source>
</evidence>
<evidence type="ECO:0000256" key="17">
    <source>
        <dbReference type="ARBA" id="ARBA00023402"/>
    </source>
</evidence>
<dbReference type="SMART" id="SM00829">
    <property type="entry name" value="PKS_ER"/>
    <property type="match status" value="1"/>
</dbReference>
<dbReference type="InterPro" id="IPR029058">
    <property type="entry name" value="AB_hydrolase_fold"/>
</dbReference>
<evidence type="ECO:0000256" key="9">
    <source>
        <dbReference type="ARBA" id="ARBA00023332"/>
    </source>
</evidence>
<protein>
    <submittedName>
        <fullName evidence="54">FAS synthase</fullName>
    </submittedName>
</protein>
<dbReference type="InterPro" id="IPR057326">
    <property type="entry name" value="KR_dom"/>
</dbReference>
<proteinExistence type="predicted"/>
<comment type="catalytic activity">
    <reaction evidence="46">
        <text>butanoyl-[ACP] + malonyl-[ACP] + H(+) = 3-oxohexanoyl-[ACP] + holo-[ACP] + CO2</text>
        <dbReference type="Rhea" id="RHEA:41820"/>
        <dbReference type="Rhea" id="RHEA-COMP:9623"/>
        <dbReference type="Rhea" id="RHEA-COMP:9628"/>
        <dbReference type="Rhea" id="RHEA-COMP:9629"/>
        <dbReference type="Rhea" id="RHEA-COMP:9685"/>
        <dbReference type="ChEBI" id="CHEBI:15378"/>
        <dbReference type="ChEBI" id="CHEBI:16526"/>
        <dbReference type="ChEBI" id="CHEBI:64479"/>
        <dbReference type="ChEBI" id="CHEBI:78449"/>
        <dbReference type="ChEBI" id="CHEBI:78454"/>
        <dbReference type="ChEBI" id="CHEBI:78456"/>
    </reaction>
    <physiologicalReaction direction="left-to-right" evidence="46">
        <dbReference type="Rhea" id="RHEA:41821"/>
    </physiologicalReaction>
</comment>
<dbReference type="Pfam" id="PF08659">
    <property type="entry name" value="KR"/>
    <property type="match status" value="1"/>
</dbReference>
<comment type="catalytic activity">
    <reaction evidence="32">
        <text>tetradecanoyl-[ACP] + H2O = tetradecanoate + holo-[ACP] + H(+)</text>
        <dbReference type="Rhea" id="RHEA:30123"/>
        <dbReference type="Rhea" id="RHEA-COMP:9648"/>
        <dbReference type="Rhea" id="RHEA-COMP:9685"/>
        <dbReference type="ChEBI" id="CHEBI:15377"/>
        <dbReference type="ChEBI" id="CHEBI:15378"/>
        <dbReference type="ChEBI" id="CHEBI:30807"/>
        <dbReference type="ChEBI" id="CHEBI:64479"/>
        <dbReference type="ChEBI" id="CHEBI:78477"/>
        <dbReference type="EC" id="3.1.2.14"/>
    </reaction>
    <physiologicalReaction direction="left-to-right" evidence="32">
        <dbReference type="Rhea" id="RHEA:30124"/>
    </physiologicalReaction>
</comment>
<comment type="catalytic activity">
    <reaction evidence="40">
        <text>(2E)-octadecenoyl-[ACP] + NADPH + H(+) = octadecanoyl-[ACP] + NADP(+)</text>
        <dbReference type="Rhea" id="RHEA:41928"/>
        <dbReference type="Rhea" id="RHEA-COMP:9655"/>
        <dbReference type="Rhea" id="RHEA-COMP:9656"/>
        <dbReference type="ChEBI" id="CHEBI:15378"/>
        <dbReference type="ChEBI" id="CHEBI:57783"/>
        <dbReference type="ChEBI" id="CHEBI:58349"/>
        <dbReference type="ChEBI" id="CHEBI:78489"/>
        <dbReference type="ChEBI" id="CHEBI:78495"/>
    </reaction>
    <physiologicalReaction direction="left-to-right" evidence="40">
        <dbReference type="Rhea" id="RHEA:41929"/>
    </physiologicalReaction>
</comment>
<keyword evidence="5" id="KW-0702">S-nitrosylation</keyword>
<evidence type="ECO:0000313" key="55">
    <source>
        <dbReference type="Proteomes" id="UP000669903"/>
    </source>
</evidence>
<comment type="catalytic activity">
    <reaction evidence="21">
        <text>a (3R)-hydroxyacyl-[ACP] + NADP(+) = a 3-oxoacyl-[ACP] + NADPH + H(+)</text>
        <dbReference type="Rhea" id="RHEA:17397"/>
        <dbReference type="Rhea" id="RHEA-COMP:9916"/>
        <dbReference type="Rhea" id="RHEA-COMP:9945"/>
        <dbReference type="ChEBI" id="CHEBI:15378"/>
        <dbReference type="ChEBI" id="CHEBI:57783"/>
        <dbReference type="ChEBI" id="CHEBI:58349"/>
        <dbReference type="ChEBI" id="CHEBI:78776"/>
        <dbReference type="ChEBI" id="CHEBI:78827"/>
        <dbReference type="EC" id="1.1.1.100"/>
    </reaction>
    <physiologicalReaction direction="right-to-left" evidence="21">
        <dbReference type="Rhea" id="RHEA:17399"/>
    </physiologicalReaction>
</comment>
<evidence type="ECO:0000256" key="34">
    <source>
        <dbReference type="ARBA" id="ARBA00048506"/>
    </source>
</evidence>
<dbReference type="Pfam" id="PF13602">
    <property type="entry name" value="ADH_zinc_N_2"/>
    <property type="match status" value="1"/>
</dbReference>
<dbReference type="GO" id="GO:0031177">
    <property type="term" value="F:phosphopantetheine binding"/>
    <property type="evidence" value="ECO:0007669"/>
    <property type="project" value="InterPro"/>
</dbReference>
<dbReference type="CDD" id="cd00833">
    <property type="entry name" value="PKS"/>
    <property type="match status" value="1"/>
</dbReference>
<dbReference type="GO" id="GO:0019171">
    <property type="term" value="F:(3R)-hydroxyacyl-[acyl-carrier-protein] dehydratase activity"/>
    <property type="evidence" value="ECO:0007669"/>
    <property type="project" value="UniProtKB-EC"/>
</dbReference>
<evidence type="ECO:0000256" key="44">
    <source>
        <dbReference type="ARBA" id="ARBA00049414"/>
    </source>
</evidence>
<evidence type="ECO:0000256" key="42">
    <source>
        <dbReference type="ARBA" id="ARBA00049171"/>
    </source>
</evidence>
<comment type="catalytic activity">
    <reaction evidence="30">
        <text>hexadecanoyl-[ACP] + malonyl-[ACP] + H(+) = 3-oxooctadecanoyl-[ACP] + holo-[ACP] + CO2</text>
        <dbReference type="Rhea" id="RHEA:41916"/>
        <dbReference type="Rhea" id="RHEA-COMP:9623"/>
        <dbReference type="Rhea" id="RHEA-COMP:9652"/>
        <dbReference type="Rhea" id="RHEA-COMP:9653"/>
        <dbReference type="Rhea" id="RHEA-COMP:9685"/>
        <dbReference type="ChEBI" id="CHEBI:15378"/>
        <dbReference type="ChEBI" id="CHEBI:16526"/>
        <dbReference type="ChEBI" id="CHEBI:64479"/>
        <dbReference type="ChEBI" id="CHEBI:78449"/>
        <dbReference type="ChEBI" id="CHEBI:78483"/>
        <dbReference type="ChEBI" id="CHEBI:78487"/>
    </reaction>
    <physiologicalReaction direction="left-to-right" evidence="30">
        <dbReference type="Rhea" id="RHEA:41917"/>
    </physiologicalReaction>
</comment>
<evidence type="ECO:0000256" key="2">
    <source>
        <dbReference type="ARBA" id="ARBA00022450"/>
    </source>
</evidence>
<feature type="non-terminal residue" evidence="54">
    <location>
        <position position="2394"/>
    </location>
</feature>
<dbReference type="InterPro" id="IPR018201">
    <property type="entry name" value="Ketoacyl_synth_AS"/>
</dbReference>
<dbReference type="Gene3D" id="3.10.129.110">
    <property type="entry name" value="Polyketide synthase dehydratase"/>
    <property type="match status" value="1"/>
</dbReference>
<evidence type="ECO:0000256" key="45">
    <source>
        <dbReference type="ARBA" id="ARBA00049422"/>
    </source>
</evidence>
<name>A0A836GE42_9HYME</name>
<dbReference type="InterPro" id="IPR014030">
    <property type="entry name" value="Ketoacyl_synth_N"/>
</dbReference>
<dbReference type="GO" id="GO:0016297">
    <property type="term" value="F:fatty acyl-[ACP] hydrolase activity"/>
    <property type="evidence" value="ECO:0007669"/>
    <property type="project" value="UniProtKB-EC"/>
</dbReference>
<dbReference type="Pfam" id="PF00109">
    <property type="entry name" value="ketoacyl-synt"/>
    <property type="match status" value="1"/>
</dbReference>
<dbReference type="InterPro" id="IPR009081">
    <property type="entry name" value="PP-bd_ACP"/>
</dbReference>
<evidence type="ECO:0000256" key="23">
    <source>
        <dbReference type="ARBA" id="ARBA00047451"/>
    </source>
</evidence>
<dbReference type="EMBL" id="JAANIC010003681">
    <property type="protein sequence ID" value="KAG5338340.1"/>
    <property type="molecule type" value="Genomic_DNA"/>
</dbReference>
<comment type="catalytic activity">
    <reaction evidence="48">
        <text>octanoyl-[ACP] + malonyl-[ACP] + H(+) = 3-oxodecanoyl-[ACP] + holo-[ACP] + CO2</text>
        <dbReference type="Rhea" id="RHEA:41852"/>
        <dbReference type="Rhea" id="RHEA-COMP:9623"/>
        <dbReference type="Rhea" id="RHEA-COMP:9636"/>
        <dbReference type="Rhea" id="RHEA-COMP:9637"/>
        <dbReference type="Rhea" id="RHEA-COMP:9685"/>
        <dbReference type="ChEBI" id="CHEBI:15378"/>
        <dbReference type="ChEBI" id="CHEBI:16526"/>
        <dbReference type="ChEBI" id="CHEBI:64479"/>
        <dbReference type="ChEBI" id="CHEBI:78449"/>
        <dbReference type="ChEBI" id="CHEBI:78463"/>
        <dbReference type="ChEBI" id="CHEBI:78464"/>
    </reaction>
    <physiologicalReaction direction="left-to-right" evidence="48">
        <dbReference type="Rhea" id="RHEA:41853"/>
    </physiologicalReaction>
</comment>
<comment type="catalytic activity">
    <reaction evidence="11">
        <text>(3R)-hydroxyhexanoyl-[ACP] = (2E)-hexenoyl-[ACP] + H2O</text>
        <dbReference type="Rhea" id="RHEA:41828"/>
        <dbReference type="Rhea" id="RHEA-COMP:9630"/>
        <dbReference type="Rhea" id="RHEA-COMP:9631"/>
        <dbReference type="ChEBI" id="CHEBI:15377"/>
        <dbReference type="ChEBI" id="CHEBI:78457"/>
        <dbReference type="ChEBI" id="CHEBI:78458"/>
    </reaction>
    <physiologicalReaction direction="left-to-right" evidence="11">
        <dbReference type="Rhea" id="RHEA:41829"/>
    </physiologicalReaction>
</comment>
<evidence type="ECO:0000256" key="41">
    <source>
        <dbReference type="ARBA" id="ARBA00049109"/>
    </source>
</evidence>
<comment type="catalytic activity">
    <reaction evidence="29">
        <text>acetyl-[ACP] + malonyl-[ACP] + H(+) = 3-oxobutanoyl-[ACP] + holo-[ACP] + CO2</text>
        <dbReference type="Rhea" id="RHEA:41800"/>
        <dbReference type="Rhea" id="RHEA-COMP:9621"/>
        <dbReference type="Rhea" id="RHEA-COMP:9623"/>
        <dbReference type="Rhea" id="RHEA-COMP:9625"/>
        <dbReference type="Rhea" id="RHEA-COMP:9685"/>
        <dbReference type="ChEBI" id="CHEBI:15378"/>
        <dbReference type="ChEBI" id="CHEBI:16526"/>
        <dbReference type="ChEBI" id="CHEBI:64479"/>
        <dbReference type="ChEBI" id="CHEBI:78446"/>
        <dbReference type="ChEBI" id="CHEBI:78449"/>
        <dbReference type="ChEBI" id="CHEBI:78450"/>
    </reaction>
    <physiologicalReaction direction="left-to-right" evidence="29">
        <dbReference type="Rhea" id="RHEA:41801"/>
    </physiologicalReaction>
</comment>
<dbReference type="Gene3D" id="1.10.1200.10">
    <property type="entry name" value="ACP-like"/>
    <property type="match status" value="1"/>
</dbReference>
<comment type="catalytic activity">
    <reaction evidence="31">
        <text>(2E)-dodecenoyl-[ACP] + NADPH + H(+) = dodecanoyl-[ACP] + NADP(+)</text>
        <dbReference type="Rhea" id="RHEA:41880"/>
        <dbReference type="Rhea" id="RHEA-COMP:9643"/>
        <dbReference type="Rhea" id="RHEA-COMP:9644"/>
        <dbReference type="ChEBI" id="CHEBI:15378"/>
        <dbReference type="ChEBI" id="CHEBI:57783"/>
        <dbReference type="ChEBI" id="CHEBI:58349"/>
        <dbReference type="ChEBI" id="CHEBI:65264"/>
        <dbReference type="ChEBI" id="CHEBI:78472"/>
    </reaction>
    <physiologicalReaction direction="left-to-right" evidence="31">
        <dbReference type="Rhea" id="RHEA:41881"/>
    </physiologicalReaction>
</comment>
<dbReference type="InterPro" id="IPR014043">
    <property type="entry name" value="Acyl_transferase_dom"/>
</dbReference>
<comment type="catalytic activity">
    <reaction evidence="28">
        <text>3-oxobutanoyl-[ACP] + NADPH + H(+) = (3R)-hydroxybutanoyl-[ACP] + NADP(+)</text>
        <dbReference type="Rhea" id="RHEA:41804"/>
        <dbReference type="Rhea" id="RHEA-COMP:9625"/>
        <dbReference type="Rhea" id="RHEA-COMP:9626"/>
        <dbReference type="ChEBI" id="CHEBI:15378"/>
        <dbReference type="ChEBI" id="CHEBI:57783"/>
        <dbReference type="ChEBI" id="CHEBI:58349"/>
        <dbReference type="ChEBI" id="CHEBI:78450"/>
        <dbReference type="ChEBI" id="CHEBI:78451"/>
    </reaction>
    <physiologicalReaction direction="left-to-right" evidence="28">
        <dbReference type="Rhea" id="RHEA:41805"/>
    </physiologicalReaction>
</comment>
<evidence type="ECO:0000256" key="11">
    <source>
        <dbReference type="ARBA" id="ARBA00023373"/>
    </source>
</evidence>